<gene>
    <name evidence="7" type="ORF">Aam_005_066</name>
</gene>
<dbReference type="AlphaFoldDB" id="A0A0D6PAI9"/>
<dbReference type="InterPro" id="IPR029759">
    <property type="entry name" value="GPX_AS"/>
</dbReference>
<comment type="similarity">
    <text evidence="1 5">Belongs to the glutathione peroxidase family.</text>
</comment>
<dbReference type="CDD" id="cd00340">
    <property type="entry name" value="GSH_Peroxidase"/>
    <property type="match status" value="1"/>
</dbReference>
<dbReference type="InterPro" id="IPR000889">
    <property type="entry name" value="Glutathione_peroxidase"/>
</dbReference>
<dbReference type="PROSITE" id="PS51355">
    <property type="entry name" value="GLUTATHIONE_PEROXID_3"/>
    <property type="match status" value="1"/>
</dbReference>
<comment type="caution">
    <text evidence="7">The sequence shown here is derived from an EMBL/GenBank/DDBJ whole genome shotgun (WGS) entry which is preliminary data.</text>
</comment>
<accession>A0A0D6PAI9</accession>
<evidence type="ECO:0000256" key="1">
    <source>
        <dbReference type="ARBA" id="ARBA00006926"/>
    </source>
</evidence>
<dbReference type="EMBL" id="BANC01000005">
    <property type="protein sequence ID" value="GAN78667.1"/>
    <property type="molecule type" value="Genomic_DNA"/>
</dbReference>
<keyword evidence="8" id="KW-1185">Reference proteome</keyword>
<dbReference type="Proteomes" id="UP000032668">
    <property type="component" value="Unassembled WGS sequence"/>
</dbReference>
<keyword evidence="2 5" id="KW-0575">Peroxidase</keyword>
<dbReference type="PROSITE" id="PS00460">
    <property type="entry name" value="GLUTATHIONE_PEROXID_1"/>
    <property type="match status" value="1"/>
</dbReference>
<feature type="domain" description="Thioredoxin" evidence="6">
    <location>
        <begin position="3"/>
        <end position="163"/>
    </location>
</feature>
<reference evidence="7 8" key="1">
    <citation type="submission" date="2012-11" db="EMBL/GenBank/DDBJ databases">
        <title>Whole genome sequence of Acidocella aminolytica 101 = DSM 11237.</title>
        <authorList>
            <person name="Azuma Y."/>
            <person name="Higashiura N."/>
            <person name="Hirakawa H."/>
            <person name="Matsushita K."/>
        </authorList>
    </citation>
    <scope>NUCLEOTIDE SEQUENCE [LARGE SCALE GENOMIC DNA]</scope>
    <source>
        <strain evidence="8">101 / DSM 11237</strain>
    </source>
</reference>
<feature type="active site" evidence="4">
    <location>
        <position position="41"/>
    </location>
</feature>
<dbReference type="PANTHER" id="PTHR11592:SF78">
    <property type="entry name" value="GLUTATHIONE PEROXIDASE"/>
    <property type="match status" value="1"/>
</dbReference>
<sequence>MPGLKMASAHDFSFSTLNGAAYPLRALAGSPVLVVNTASKCGFTPQYARLQRLWEEYAPRGLKIVGVPCNDFGGQEPGTEAEIGQFCQLNYGVTFPMMAKVHAIGAPAHPFFRWVVEKKGFLAKPRWNFYKYLIDKDGRLQDFFIAATKPDSTRVKRAIERLL</sequence>
<dbReference type="PANTHER" id="PTHR11592">
    <property type="entry name" value="GLUTATHIONE PEROXIDASE"/>
    <property type="match status" value="1"/>
</dbReference>
<dbReference type="PIRSF" id="PIRSF000303">
    <property type="entry name" value="Glutathion_perox"/>
    <property type="match status" value="1"/>
</dbReference>
<evidence type="ECO:0000256" key="4">
    <source>
        <dbReference type="PIRSR" id="PIRSR000303-1"/>
    </source>
</evidence>
<dbReference type="Pfam" id="PF00255">
    <property type="entry name" value="GSHPx"/>
    <property type="match status" value="1"/>
</dbReference>
<keyword evidence="3 5" id="KW-0560">Oxidoreductase</keyword>
<dbReference type="SUPFAM" id="SSF52833">
    <property type="entry name" value="Thioredoxin-like"/>
    <property type="match status" value="1"/>
</dbReference>
<protein>
    <recommendedName>
        <fullName evidence="5">Glutathione peroxidase</fullName>
    </recommendedName>
</protein>
<dbReference type="STRING" id="1120923.SAMN02746095_00480"/>
<dbReference type="Gene3D" id="3.40.30.10">
    <property type="entry name" value="Glutaredoxin"/>
    <property type="match status" value="1"/>
</dbReference>
<organism evidence="7 8">
    <name type="scientific">Acidocella aminolytica 101 = DSM 11237</name>
    <dbReference type="NCBI Taxonomy" id="1120923"/>
    <lineage>
        <taxon>Bacteria</taxon>
        <taxon>Pseudomonadati</taxon>
        <taxon>Pseudomonadota</taxon>
        <taxon>Alphaproteobacteria</taxon>
        <taxon>Acetobacterales</taxon>
        <taxon>Acidocellaceae</taxon>
        <taxon>Acidocella</taxon>
    </lineage>
</organism>
<evidence type="ECO:0000259" key="6">
    <source>
        <dbReference type="PROSITE" id="PS51352"/>
    </source>
</evidence>
<name>A0A0D6PAI9_9PROT</name>
<dbReference type="PROSITE" id="PS51352">
    <property type="entry name" value="THIOREDOXIN_2"/>
    <property type="match status" value="1"/>
</dbReference>
<evidence type="ECO:0000256" key="2">
    <source>
        <dbReference type="ARBA" id="ARBA00022559"/>
    </source>
</evidence>
<dbReference type="GO" id="GO:0004601">
    <property type="term" value="F:peroxidase activity"/>
    <property type="evidence" value="ECO:0007669"/>
    <property type="project" value="UniProtKB-KW"/>
</dbReference>
<dbReference type="InterPro" id="IPR013766">
    <property type="entry name" value="Thioredoxin_domain"/>
</dbReference>
<evidence type="ECO:0000313" key="8">
    <source>
        <dbReference type="Proteomes" id="UP000032668"/>
    </source>
</evidence>
<evidence type="ECO:0000313" key="7">
    <source>
        <dbReference type="EMBL" id="GAN78667.1"/>
    </source>
</evidence>
<dbReference type="GO" id="GO:0034599">
    <property type="term" value="P:cellular response to oxidative stress"/>
    <property type="evidence" value="ECO:0007669"/>
    <property type="project" value="TreeGrafter"/>
</dbReference>
<evidence type="ECO:0000256" key="3">
    <source>
        <dbReference type="ARBA" id="ARBA00023002"/>
    </source>
</evidence>
<dbReference type="PRINTS" id="PR01011">
    <property type="entry name" value="GLUTPROXDASE"/>
</dbReference>
<proteinExistence type="inferred from homology"/>
<dbReference type="InterPro" id="IPR036249">
    <property type="entry name" value="Thioredoxin-like_sf"/>
</dbReference>
<evidence type="ECO:0000256" key="5">
    <source>
        <dbReference type="RuleBase" id="RU000499"/>
    </source>
</evidence>